<sequence>MTEGLAVTIGKNAKEIEREYGKPDRIDLSAYGYEWWVYKRTIIIISN</sequence>
<dbReference type="Gene3D" id="3.40.33.10">
    <property type="entry name" value="CAP"/>
    <property type="match status" value="1"/>
</dbReference>
<reference evidence="2" key="1">
    <citation type="submission" date="2021-04" db="EMBL/GenBank/DDBJ databases">
        <title>Whole genome sequencing of Enterococci isolates from hospitalized patients.</title>
        <authorList>
            <person name="Ogoti B.M."/>
            <person name="Onyambu F.G."/>
        </authorList>
    </citation>
    <scope>NUCLEOTIDE SEQUENCE</scope>
    <source>
        <strain evidence="2">242</strain>
    </source>
</reference>
<organism evidence="2 3">
    <name type="scientific">Peribacillus frigoritolerans</name>
    <dbReference type="NCBI Taxonomy" id="450367"/>
    <lineage>
        <taxon>Bacteria</taxon>
        <taxon>Bacillati</taxon>
        <taxon>Bacillota</taxon>
        <taxon>Bacilli</taxon>
        <taxon>Bacillales</taxon>
        <taxon>Bacillaceae</taxon>
        <taxon>Peribacillus</taxon>
    </lineage>
</organism>
<dbReference type="InterPro" id="IPR035940">
    <property type="entry name" value="CAP_sf"/>
</dbReference>
<accession>A0A941FK98</accession>
<dbReference type="InterPro" id="IPR029410">
    <property type="entry name" value="CAP_assoc"/>
</dbReference>
<evidence type="ECO:0000259" key="1">
    <source>
        <dbReference type="Pfam" id="PF14504"/>
    </source>
</evidence>
<feature type="domain" description="CAP-associated" evidence="1">
    <location>
        <begin position="9"/>
        <end position="40"/>
    </location>
</feature>
<proteinExistence type="predicted"/>
<evidence type="ECO:0000313" key="2">
    <source>
        <dbReference type="EMBL" id="MBR8644981.1"/>
    </source>
</evidence>
<dbReference type="Pfam" id="PF14504">
    <property type="entry name" value="CAP_assoc_N"/>
    <property type="match status" value="1"/>
</dbReference>
<protein>
    <recommendedName>
        <fullName evidence="1">CAP-associated domain-containing protein</fullName>
    </recommendedName>
</protein>
<dbReference type="EMBL" id="JAGTPW010000022">
    <property type="protein sequence ID" value="MBR8644981.1"/>
    <property type="molecule type" value="Genomic_DNA"/>
</dbReference>
<evidence type="ECO:0000313" key="3">
    <source>
        <dbReference type="Proteomes" id="UP000680045"/>
    </source>
</evidence>
<gene>
    <name evidence="2" type="ORF">KEH51_13750</name>
</gene>
<dbReference type="AlphaFoldDB" id="A0A941FK98"/>
<name>A0A941FK98_9BACI</name>
<dbReference type="Proteomes" id="UP000680045">
    <property type="component" value="Unassembled WGS sequence"/>
</dbReference>
<comment type="caution">
    <text evidence="2">The sequence shown here is derived from an EMBL/GenBank/DDBJ whole genome shotgun (WGS) entry which is preliminary data.</text>
</comment>